<dbReference type="PANTHER" id="PTHR43569:SF2">
    <property type="entry name" value="AMIDOHYDROLASE-RELATED DOMAIN-CONTAINING PROTEIN"/>
    <property type="match status" value="1"/>
</dbReference>
<dbReference type="EMBL" id="QXGL01000003">
    <property type="protein sequence ID" value="RSX53298.1"/>
    <property type="molecule type" value="Genomic_DNA"/>
</dbReference>
<dbReference type="InterPro" id="IPR052350">
    <property type="entry name" value="Metallo-dep_Lactonases"/>
</dbReference>
<keyword evidence="4" id="KW-1185">Reference proteome</keyword>
<evidence type="ECO:0000313" key="3">
    <source>
        <dbReference type="EMBL" id="RSX53298.1"/>
    </source>
</evidence>
<feature type="domain" description="Amidohydrolase-related" evidence="2">
    <location>
        <begin position="12"/>
        <end position="268"/>
    </location>
</feature>
<dbReference type="Gene3D" id="3.20.20.140">
    <property type="entry name" value="Metal-dependent hydrolases"/>
    <property type="match status" value="1"/>
</dbReference>
<dbReference type="PANTHER" id="PTHR43569">
    <property type="entry name" value="AMIDOHYDROLASE"/>
    <property type="match status" value="1"/>
</dbReference>
<protein>
    <submittedName>
        <fullName evidence="3">Amidohydrolase</fullName>
    </submittedName>
</protein>
<dbReference type="Proteomes" id="UP000287533">
    <property type="component" value="Unassembled WGS sequence"/>
</dbReference>
<proteinExistence type="inferred from homology"/>
<reference evidence="3 4" key="1">
    <citation type="submission" date="2018-09" db="EMBL/GenBank/DDBJ databases">
        <title>Characterization of the phylogenetic diversity of five novel species belonging to the genus Bifidobacterium.</title>
        <authorList>
            <person name="Lugli G.A."/>
            <person name="Duranti S."/>
            <person name="Milani C."/>
        </authorList>
    </citation>
    <scope>NUCLEOTIDE SEQUENCE [LARGE SCALE GENOMIC DNA]</scope>
    <source>
        <strain evidence="3 4">2034B</strain>
    </source>
</reference>
<keyword evidence="3" id="KW-0378">Hydrolase</keyword>
<dbReference type="InterPro" id="IPR006680">
    <property type="entry name" value="Amidohydro-rel"/>
</dbReference>
<dbReference type="RefSeq" id="WP_125980984.1">
    <property type="nucleotide sequence ID" value="NZ_QXGL01000003.1"/>
</dbReference>
<sequence length="316" mass="35317">MSAHDSGTLDIIDAHFHIWNPAVQRLPWLDNADPALRRHWSLDMFKAAYAPFAPDGVRLLGGVYVEVDCDDPEQEDRFIASNHDPLILARVMRACTKPWMRVPLFADGVRDPLHIPSSQPGRCMDDEFIGGLRMLGAAGLPFDVCARINELDDVAAAHEQAPDTTMVIDHMGNVTPTDFTEQYRESMRRLAAQPNTYIKVSGYPTADRAFVRDLLAFSRETFAGRRMYASNWPVVGTYSSFEEHLRMLIDEEGHDESLFRDTAAQVYHIDMANATSIASLADGANQTIDNTTIIANTAKETTWEPSLKACFALLSR</sequence>
<comment type="caution">
    <text evidence="3">The sequence shown here is derived from an EMBL/GenBank/DDBJ whole genome shotgun (WGS) entry which is preliminary data.</text>
</comment>
<name>A0A430FKR9_9BIFI</name>
<evidence type="ECO:0000256" key="1">
    <source>
        <dbReference type="ARBA" id="ARBA00038310"/>
    </source>
</evidence>
<organism evidence="3 4">
    <name type="scientific">Bifidobacterium goeldii</name>
    <dbReference type="NCBI Taxonomy" id="2306975"/>
    <lineage>
        <taxon>Bacteria</taxon>
        <taxon>Bacillati</taxon>
        <taxon>Actinomycetota</taxon>
        <taxon>Actinomycetes</taxon>
        <taxon>Bifidobacteriales</taxon>
        <taxon>Bifidobacteriaceae</taxon>
        <taxon>Bifidobacterium</taxon>
    </lineage>
</organism>
<evidence type="ECO:0000313" key="4">
    <source>
        <dbReference type="Proteomes" id="UP000287533"/>
    </source>
</evidence>
<comment type="similarity">
    <text evidence="1">Belongs to the metallo-dependent hydrolases superfamily.</text>
</comment>
<accession>A0A430FKR9</accession>
<dbReference type="InterPro" id="IPR032466">
    <property type="entry name" value="Metal_Hydrolase"/>
</dbReference>
<dbReference type="Pfam" id="PF04909">
    <property type="entry name" value="Amidohydro_2"/>
    <property type="match status" value="1"/>
</dbReference>
<dbReference type="AlphaFoldDB" id="A0A430FKR9"/>
<evidence type="ECO:0000259" key="2">
    <source>
        <dbReference type="Pfam" id="PF04909"/>
    </source>
</evidence>
<gene>
    <name evidence="3" type="ORF">D2E25_1271</name>
</gene>
<dbReference type="GO" id="GO:0016787">
    <property type="term" value="F:hydrolase activity"/>
    <property type="evidence" value="ECO:0007669"/>
    <property type="project" value="UniProtKB-KW"/>
</dbReference>
<dbReference type="SUPFAM" id="SSF51556">
    <property type="entry name" value="Metallo-dependent hydrolases"/>
    <property type="match status" value="1"/>
</dbReference>
<dbReference type="OrthoDB" id="5450317at2"/>